<dbReference type="GO" id="GO:0046873">
    <property type="term" value="F:metal ion transmembrane transporter activity"/>
    <property type="evidence" value="ECO:0007669"/>
    <property type="project" value="InterPro"/>
</dbReference>
<dbReference type="Gene3D" id="1.20.58.340">
    <property type="entry name" value="Magnesium transport protein CorA, transmembrane region"/>
    <property type="match status" value="1"/>
</dbReference>
<evidence type="ECO:0000256" key="7">
    <source>
        <dbReference type="SAM" id="Phobius"/>
    </source>
</evidence>
<dbReference type="GO" id="GO:0016020">
    <property type="term" value="C:membrane"/>
    <property type="evidence" value="ECO:0007669"/>
    <property type="project" value="UniProtKB-SubCell"/>
</dbReference>
<reference evidence="8" key="2">
    <citation type="submission" date="2023-06" db="EMBL/GenBank/DDBJ databases">
        <authorList>
            <consortium name="Lawrence Berkeley National Laboratory"/>
            <person name="Haridas S."/>
            <person name="Hensen N."/>
            <person name="Bonometti L."/>
            <person name="Westerberg I."/>
            <person name="Brannstrom I.O."/>
            <person name="Guillou S."/>
            <person name="Cros-Aarteil S."/>
            <person name="Calhoun S."/>
            <person name="Kuo A."/>
            <person name="Mondo S."/>
            <person name="Pangilinan J."/>
            <person name="Riley R."/>
            <person name="LaButti K."/>
            <person name="Andreopoulos B."/>
            <person name="Lipzen A."/>
            <person name="Chen C."/>
            <person name="Yanf M."/>
            <person name="Daum C."/>
            <person name="Ng V."/>
            <person name="Clum A."/>
            <person name="Steindorff A."/>
            <person name="Ohm R."/>
            <person name="Martin F."/>
            <person name="Silar P."/>
            <person name="Natvig D."/>
            <person name="Lalanne C."/>
            <person name="Gautier V."/>
            <person name="Ament-velasquez S.L."/>
            <person name="Kruys A."/>
            <person name="Hutchinson M.I."/>
            <person name="Powell A.J."/>
            <person name="Barry K."/>
            <person name="Miller A.N."/>
            <person name="Grigoriev I.V."/>
            <person name="Debuchy R."/>
            <person name="Gladieux P."/>
            <person name="Thoren M.H."/>
            <person name="Johannesson H."/>
        </authorList>
    </citation>
    <scope>NUCLEOTIDE SEQUENCE</scope>
    <source>
        <strain evidence="8">CBS 232.78</strain>
    </source>
</reference>
<dbReference type="SUPFAM" id="SSF144083">
    <property type="entry name" value="Magnesium transport protein CorA, transmembrane region"/>
    <property type="match status" value="1"/>
</dbReference>
<dbReference type="Proteomes" id="UP001285441">
    <property type="component" value="Unassembled WGS sequence"/>
</dbReference>
<dbReference type="AlphaFoldDB" id="A0AAE0NSI6"/>
<accession>A0AAE0NSI6</accession>
<keyword evidence="2 7" id="KW-0812">Transmembrane</keyword>
<gene>
    <name evidence="8" type="ORF">B0H63DRAFT_411967</name>
</gene>
<feature type="transmembrane region" description="Helical" evidence="7">
    <location>
        <begin position="923"/>
        <end position="946"/>
    </location>
</feature>
<dbReference type="InterPro" id="IPR045863">
    <property type="entry name" value="CorA_TM1_TM2"/>
</dbReference>
<keyword evidence="9" id="KW-1185">Reference proteome</keyword>
<keyword evidence="4 7" id="KW-0472">Membrane</keyword>
<proteinExistence type="predicted"/>
<dbReference type="Pfam" id="PF01544">
    <property type="entry name" value="CorA"/>
    <property type="match status" value="1"/>
</dbReference>
<feature type="coiled-coil region" evidence="5">
    <location>
        <begin position="342"/>
        <end position="371"/>
    </location>
</feature>
<evidence type="ECO:0000256" key="4">
    <source>
        <dbReference type="ARBA" id="ARBA00023136"/>
    </source>
</evidence>
<evidence type="ECO:0000256" key="3">
    <source>
        <dbReference type="ARBA" id="ARBA00022989"/>
    </source>
</evidence>
<comment type="subcellular location">
    <subcellularLocation>
        <location evidence="1">Membrane</location>
        <topology evidence="1">Multi-pass membrane protein</topology>
    </subcellularLocation>
</comment>
<organism evidence="8 9">
    <name type="scientific">Podospora didyma</name>
    <dbReference type="NCBI Taxonomy" id="330526"/>
    <lineage>
        <taxon>Eukaryota</taxon>
        <taxon>Fungi</taxon>
        <taxon>Dikarya</taxon>
        <taxon>Ascomycota</taxon>
        <taxon>Pezizomycotina</taxon>
        <taxon>Sordariomycetes</taxon>
        <taxon>Sordariomycetidae</taxon>
        <taxon>Sordariales</taxon>
        <taxon>Podosporaceae</taxon>
        <taxon>Podospora</taxon>
    </lineage>
</organism>
<feature type="compositionally biased region" description="Low complexity" evidence="6">
    <location>
        <begin position="1090"/>
        <end position="1099"/>
    </location>
</feature>
<protein>
    <submittedName>
        <fullName evidence="8">Uncharacterized protein</fullName>
    </submittedName>
</protein>
<evidence type="ECO:0000256" key="2">
    <source>
        <dbReference type="ARBA" id="ARBA00022692"/>
    </source>
</evidence>
<evidence type="ECO:0000256" key="5">
    <source>
        <dbReference type="SAM" id="Coils"/>
    </source>
</evidence>
<sequence>MGSPAGAKTFDLLQYTSPYTATPIATSVKMGDHDVTPTCVTSEKHELRDHVMHYIGCLEFCERPDFYESADEATRKHINSELRRIKFLRETLQQDDEEKDLLYDTSRSFRRWRASPTYVDNIKQVQDWRKSLGRLNFVKERDVQEKDAQGKAAQGKDLFPQTANDYDPDMDINAYAIRYQNWKPVSIKQDDRYNGVFPNQKINVQQLLTKSATGKENPLTEAGKVTAGEGTFNYFHLPANNMMWVKKAMSRYYDEPDLDYDGIFREPSPAERTRAYMVLRPQYWKGQQHGGRSSIVHARHLRPICEVISSEKTILRSDLSPIIPNNLVLFSPYLHWDTDRYRDRISQVIDKEEERNRRKKEKKKTDELIARQDERGALTLPCGKSGEEMKRLWSNTQLAHVTDTKPLQPNHTFTGLLQPALTPYPKFKKYFKSDIFHRSERTGRIKAGTELGQLLLDAALLYEAMSCYRDKRLIQKYLHADPPLHPRRTLDQACYSTLKSTKWRDRDQVVYRGTRADPKLLHHIHIDPVKKKPVWDCPRKDLEMLAGVGLERPLSGEQSRAAEIAYRCPDCRDHIRKVARVVMVDQLWMWVLDEKTLITCFPKRYGVNKQDPSGVHYLVRRHLRNVREDHIRTVFDLALIVLTEVTNIFFDRAKTSDRQPQVMDIFADSIGQVQNREAIAFDNLWHWTAKLANLQYPNPFTDISALVFLLLNVNPEGKLLREIKDVLDELDIMLWVSQRQRDVIRKFTQQAERILDSAGTWRNGKSPAVPPGSGGEGKEEEKRRVDFLWFNIQAEELLCSIDSHISELEGLRASAASTSESLKSLLDLMQQQSSAIQAWQSANQSDETVKQGRAIMIFTTVTIVFLPLSFMSSVFGMNNNDFGGNDNTMTLSEQLRLMFSISIGIIVLAIVLAVGAVNPPPLLIYIQYFLTWLYIKSGVFSIKVAFAWKQRFAASKTQRSIKAMKEDVAKTRQKRLADGLEKARADFEKKLKRKGNGQPPAVSRTTSRTSGIMLQHYASAPATMMSANRSSAGVISSVLHVNERRSSTLNVSAAGNSHGQLAPSISGPRQSDASLLGGSGGGRGRGRGDPGPSLPGDMV</sequence>
<feature type="region of interest" description="Disordered" evidence="6">
    <location>
        <begin position="990"/>
        <end position="1009"/>
    </location>
</feature>
<name>A0AAE0NSI6_9PEZI</name>
<evidence type="ECO:0000313" key="9">
    <source>
        <dbReference type="Proteomes" id="UP001285441"/>
    </source>
</evidence>
<keyword evidence="3 7" id="KW-1133">Transmembrane helix</keyword>
<feature type="region of interest" description="Disordered" evidence="6">
    <location>
        <begin position="1051"/>
        <end position="1099"/>
    </location>
</feature>
<dbReference type="EMBL" id="JAULSW010000003">
    <property type="protein sequence ID" value="KAK3386840.1"/>
    <property type="molecule type" value="Genomic_DNA"/>
</dbReference>
<keyword evidence="5" id="KW-0175">Coiled coil</keyword>
<comment type="caution">
    <text evidence="8">The sequence shown here is derived from an EMBL/GenBank/DDBJ whole genome shotgun (WGS) entry which is preliminary data.</text>
</comment>
<dbReference type="InterPro" id="IPR002523">
    <property type="entry name" value="MgTranspt_CorA/ZnTranspt_ZntB"/>
</dbReference>
<dbReference type="PANTHER" id="PTHR47685">
    <property type="entry name" value="MAGNESIUM TRANSPORT PROTEIN CORA"/>
    <property type="match status" value="1"/>
</dbReference>
<dbReference type="InterPro" id="IPR050829">
    <property type="entry name" value="CorA_MIT"/>
</dbReference>
<reference evidence="8" key="1">
    <citation type="journal article" date="2023" name="Mol. Phylogenet. Evol.">
        <title>Genome-scale phylogeny and comparative genomics of the fungal order Sordariales.</title>
        <authorList>
            <person name="Hensen N."/>
            <person name="Bonometti L."/>
            <person name="Westerberg I."/>
            <person name="Brannstrom I.O."/>
            <person name="Guillou S."/>
            <person name="Cros-Aarteil S."/>
            <person name="Calhoun S."/>
            <person name="Haridas S."/>
            <person name="Kuo A."/>
            <person name="Mondo S."/>
            <person name="Pangilinan J."/>
            <person name="Riley R."/>
            <person name="LaButti K."/>
            <person name="Andreopoulos B."/>
            <person name="Lipzen A."/>
            <person name="Chen C."/>
            <person name="Yan M."/>
            <person name="Daum C."/>
            <person name="Ng V."/>
            <person name="Clum A."/>
            <person name="Steindorff A."/>
            <person name="Ohm R.A."/>
            <person name="Martin F."/>
            <person name="Silar P."/>
            <person name="Natvig D.O."/>
            <person name="Lalanne C."/>
            <person name="Gautier V."/>
            <person name="Ament-Velasquez S.L."/>
            <person name="Kruys A."/>
            <person name="Hutchinson M.I."/>
            <person name="Powell A.J."/>
            <person name="Barry K."/>
            <person name="Miller A.N."/>
            <person name="Grigoriev I.V."/>
            <person name="Debuchy R."/>
            <person name="Gladieux P."/>
            <person name="Hiltunen Thoren M."/>
            <person name="Johannesson H."/>
        </authorList>
    </citation>
    <scope>NUCLEOTIDE SEQUENCE</scope>
    <source>
        <strain evidence="8">CBS 232.78</strain>
    </source>
</reference>
<dbReference type="PANTHER" id="PTHR47685:SF1">
    <property type="entry name" value="MAGNESIUM TRANSPORT PROTEIN CORA"/>
    <property type="match status" value="1"/>
</dbReference>
<evidence type="ECO:0000256" key="1">
    <source>
        <dbReference type="ARBA" id="ARBA00004141"/>
    </source>
</evidence>
<evidence type="ECO:0000256" key="6">
    <source>
        <dbReference type="SAM" id="MobiDB-lite"/>
    </source>
</evidence>
<evidence type="ECO:0000313" key="8">
    <source>
        <dbReference type="EMBL" id="KAK3386840.1"/>
    </source>
</evidence>
<feature type="region of interest" description="Disordered" evidence="6">
    <location>
        <begin position="760"/>
        <end position="780"/>
    </location>
</feature>
<feature type="transmembrane region" description="Helical" evidence="7">
    <location>
        <begin position="854"/>
        <end position="876"/>
    </location>
</feature>
<feature type="transmembrane region" description="Helical" evidence="7">
    <location>
        <begin position="897"/>
        <end position="917"/>
    </location>
</feature>